<keyword evidence="2" id="KW-1185">Reference proteome</keyword>
<dbReference type="Proteomes" id="UP000051445">
    <property type="component" value="Unassembled WGS sequence"/>
</dbReference>
<dbReference type="PATRIC" id="fig|1423746.3.peg.197"/>
<dbReference type="EMBL" id="AZER01000010">
    <property type="protein sequence ID" value="KRL28307.1"/>
    <property type="molecule type" value="Genomic_DNA"/>
</dbReference>
<protein>
    <submittedName>
        <fullName evidence="1">Uncharacterized protein</fullName>
    </submittedName>
</protein>
<sequence length="61" mass="7225">MAETDYQQLLEDLHDGKIDQFEITPENFQDFQPIFHAYAYRTQIVGQAHRGGTLTYRLKKH</sequence>
<gene>
    <name evidence="1" type="ORF">FD27_GL000192</name>
</gene>
<dbReference type="STRING" id="1423746.FD27_GL000192"/>
<organism evidence="1 2">
    <name type="scientific">Limosilactobacillus frumenti DSM 13145</name>
    <dbReference type="NCBI Taxonomy" id="1423746"/>
    <lineage>
        <taxon>Bacteria</taxon>
        <taxon>Bacillati</taxon>
        <taxon>Bacillota</taxon>
        <taxon>Bacilli</taxon>
        <taxon>Lactobacillales</taxon>
        <taxon>Lactobacillaceae</taxon>
        <taxon>Limosilactobacillus</taxon>
    </lineage>
</organism>
<dbReference type="OrthoDB" id="2146345at2"/>
<reference evidence="1 2" key="1">
    <citation type="journal article" date="2015" name="Genome Announc.">
        <title>Expanding the biotechnology potential of lactobacilli through comparative genomics of 213 strains and associated genera.</title>
        <authorList>
            <person name="Sun Z."/>
            <person name="Harris H.M."/>
            <person name="McCann A."/>
            <person name="Guo C."/>
            <person name="Argimon S."/>
            <person name="Zhang W."/>
            <person name="Yang X."/>
            <person name="Jeffery I.B."/>
            <person name="Cooney J.C."/>
            <person name="Kagawa T.F."/>
            <person name="Liu W."/>
            <person name="Song Y."/>
            <person name="Salvetti E."/>
            <person name="Wrobel A."/>
            <person name="Rasinkangas P."/>
            <person name="Parkhill J."/>
            <person name="Rea M.C."/>
            <person name="O'Sullivan O."/>
            <person name="Ritari J."/>
            <person name="Douillard F.P."/>
            <person name="Paul Ross R."/>
            <person name="Yang R."/>
            <person name="Briner A.E."/>
            <person name="Felis G.E."/>
            <person name="de Vos W.M."/>
            <person name="Barrangou R."/>
            <person name="Klaenhammer T.R."/>
            <person name="Caufield P.W."/>
            <person name="Cui Y."/>
            <person name="Zhang H."/>
            <person name="O'Toole P.W."/>
        </authorList>
    </citation>
    <scope>NUCLEOTIDE SEQUENCE [LARGE SCALE GENOMIC DNA]</scope>
    <source>
        <strain evidence="1 2">DSM 13145</strain>
    </source>
</reference>
<name>A0A0R1PGW9_9LACO</name>
<dbReference type="AlphaFoldDB" id="A0A0R1PGW9"/>
<comment type="caution">
    <text evidence="1">The sequence shown here is derived from an EMBL/GenBank/DDBJ whole genome shotgun (WGS) entry which is preliminary data.</text>
</comment>
<evidence type="ECO:0000313" key="2">
    <source>
        <dbReference type="Proteomes" id="UP000051445"/>
    </source>
</evidence>
<evidence type="ECO:0000313" key="1">
    <source>
        <dbReference type="EMBL" id="KRL28307.1"/>
    </source>
</evidence>
<proteinExistence type="predicted"/>
<accession>A0A0R1PGW9</accession>
<dbReference type="RefSeq" id="WP_057748779.1">
    <property type="nucleotide sequence ID" value="NZ_AZER01000010.1"/>
</dbReference>